<dbReference type="InterPro" id="IPR029045">
    <property type="entry name" value="ClpP/crotonase-like_dom_sf"/>
</dbReference>
<dbReference type="PROSITE" id="PS51257">
    <property type="entry name" value="PROKAR_LIPOPROTEIN"/>
    <property type="match status" value="1"/>
</dbReference>
<proteinExistence type="predicted"/>
<dbReference type="InterPro" id="IPR041613">
    <property type="entry name" value="Pept_S41_N"/>
</dbReference>
<dbReference type="InterPro" id="IPR001478">
    <property type="entry name" value="PDZ"/>
</dbReference>
<gene>
    <name evidence="4" type="ORF">KAK11_16895</name>
</gene>
<evidence type="ECO:0000313" key="4">
    <source>
        <dbReference type="EMBL" id="MBQ0937008.1"/>
    </source>
</evidence>
<protein>
    <submittedName>
        <fullName evidence="4">PDZ domain-containing protein</fullName>
    </submittedName>
</protein>
<evidence type="ECO:0000259" key="3">
    <source>
        <dbReference type="PROSITE" id="PS50106"/>
    </source>
</evidence>
<dbReference type="Proteomes" id="UP000672097">
    <property type="component" value="Unassembled WGS sequence"/>
</dbReference>
<dbReference type="CDD" id="cd07561">
    <property type="entry name" value="Peptidase_S41_CPP_like"/>
    <property type="match status" value="1"/>
</dbReference>
<dbReference type="Pfam" id="PF17820">
    <property type="entry name" value="PDZ_6"/>
    <property type="match status" value="1"/>
</dbReference>
<feature type="domain" description="PDZ" evidence="3">
    <location>
        <begin position="117"/>
        <end position="198"/>
    </location>
</feature>
<dbReference type="PROSITE" id="PS50106">
    <property type="entry name" value="PDZ"/>
    <property type="match status" value="1"/>
</dbReference>
<feature type="signal peptide" evidence="2">
    <location>
        <begin position="1"/>
        <end position="26"/>
    </location>
</feature>
<reference evidence="4 5" key="1">
    <citation type="submission" date="2021-04" db="EMBL/GenBank/DDBJ databases">
        <title>The genome sequence of type strain Ideonella paludis KCTC 32238.</title>
        <authorList>
            <person name="Liu Y."/>
        </authorList>
    </citation>
    <scope>NUCLEOTIDE SEQUENCE [LARGE SCALE GENOMIC DNA]</scope>
    <source>
        <strain evidence="4 5">KCTC 32238</strain>
    </source>
</reference>
<dbReference type="SMART" id="SM00228">
    <property type="entry name" value="PDZ"/>
    <property type="match status" value="1"/>
</dbReference>
<dbReference type="Pfam" id="PF18294">
    <property type="entry name" value="Pept_S41_N"/>
    <property type="match status" value="1"/>
</dbReference>
<dbReference type="InterPro" id="IPR041489">
    <property type="entry name" value="PDZ_6"/>
</dbReference>
<dbReference type="EMBL" id="JAGQDG010000006">
    <property type="protein sequence ID" value="MBQ0937008.1"/>
    <property type="molecule type" value="Genomic_DNA"/>
</dbReference>
<sequence>MRVQATAFQTGAVRRVALGLTLAATAALTACGGGDDGTYVPPPQSCSVADQNTWLRSYMNDWYYWYALSPDPSPVGYSTVDSYFKAKLYQGGNSVFPADRWSYSIPTADYERFFGAGQTMGYGVMVAGREVTGQPNSPLYVRYVEPGSPAAAAGLVRGDVVLAVNGVPSSTVISTDNYAALSATAAGQTLNLMVGKSGSVEARLVTLTSAVYSLVPVPTSTTVLSAGGRKMGYVMVKDMISQAINPLDAAFAQFKRDGVSEVMIDLRYNGGGLVDTASKIASYPASHRTSGAAFASLLYNDKHSSSNQTFTFGNPINALAMSRVYVLTGSRTCSASEQLINALSPFVSVVTIGNTTCGKPVGFLPQADGCGTTYSVVNFESVNARNEGRYFNGFAATCPVAEDFTKPLGSVSEPLLVAAANHADGLGCPAVTNDRVQPQSASSKLLKSWQGEPGDRFGGMVAR</sequence>
<dbReference type="PANTHER" id="PTHR32060:SF22">
    <property type="entry name" value="CARBOXYL-TERMINAL-PROCESSING PEPTIDASE 3, CHLOROPLASTIC"/>
    <property type="match status" value="1"/>
</dbReference>
<dbReference type="Pfam" id="PF03572">
    <property type="entry name" value="Peptidase_S41"/>
    <property type="match status" value="1"/>
</dbReference>
<dbReference type="RefSeq" id="WP_210810411.1">
    <property type="nucleotide sequence ID" value="NZ_JAGQDG010000006.1"/>
</dbReference>
<dbReference type="Gene3D" id="2.30.42.10">
    <property type="match status" value="1"/>
</dbReference>
<feature type="region of interest" description="Disordered" evidence="1">
    <location>
        <begin position="441"/>
        <end position="463"/>
    </location>
</feature>
<feature type="chain" id="PRO_5045717828" evidence="2">
    <location>
        <begin position="27"/>
        <end position="463"/>
    </location>
</feature>
<evidence type="ECO:0000313" key="5">
    <source>
        <dbReference type="Proteomes" id="UP000672097"/>
    </source>
</evidence>
<dbReference type="InterPro" id="IPR036034">
    <property type="entry name" value="PDZ_sf"/>
</dbReference>
<dbReference type="PANTHER" id="PTHR32060">
    <property type="entry name" value="TAIL-SPECIFIC PROTEASE"/>
    <property type="match status" value="1"/>
</dbReference>
<organism evidence="4 5">
    <name type="scientific">Ideonella paludis</name>
    <dbReference type="NCBI Taxonomy" id="1233411"/>
    <lineage>
        <taxon>Bacteria</taxon>
        <taxon>Pseudomonadati</taxon>
        <taxon>Pseudomonadota</taxon>
        <taxon>Betaproteobacteria</taxon>
        <taxon>Burkholderiales</taxon>
        <taxon>Sphaerotilaceae</taxon>
        <taxon>Ideonella</taxon>
    </lineage>
</organism>
<comment type="caution">
    <text evidence="4">The sequence shown here is derived from an EMBL/GenBank/DDBJ whole genome shotgun (WGS) entry which is preliminary data.</text>
</comment>
<dbReference type="InterPro" id="IPR005151">
    <property type="entry name" value="Tail-specific_protease"/>
</dbReference>
<evidence type="ECO:0000256" key="2">
    <source>
        <dbReference type="SAM" id="SignalP"/>
    </source>
</evidence>
<dbReference type="Gene3D" id="3.30.750.170">
    <property type="match status" value="1"/>
</dbReference>
<accession>A0ABS5E0U7</accession>
<dbReference type="SUPFAM" id="SSF52096">
    <property type="entry name" value="ClpP/crotonase"/>
    <property type="match status" value="1"/>
</dbReference>
<keyword evidence="2" id="KW-0732">Signal</keyword>
<dbReference type="SUPFAM" id="SSF50156">
    <property type="entry name" value="PDZ domain-like"/>
    <property type="match status" value="1"/>
</dbReference>
<keyword evidence="5" id="KW-1185">Reference proteome</keyword>
<evidence type="ECO:0000256" key="1">
    <source>
        <dbReference type="SAM" id="MobiDB-lite"/>
    </source>
</evidence>
<name>A0ABS5E0U7_9BURK</name>
<dbReference type="Gene3D" id="3.90.226.10">
    <property type="entry name" value="2-enoyl-CoA Hydratase, Chain A, domain 1"/>
    <property type="match status" value="1"/>
</dbReference>